<evidence type="ECO:0000256" key="1">
    <source>
        <dbReference type="ARBA" id="ARBA00001971"/>
    </source>
</evidence>
<geneLocation type="mitochondrion" evidence="12"/>
<feature type="transmembrane region" description="Helical" evidence="10">
    <location>
        <begin position="114"/>
        <end position="132"/>
    </location>
</feature>
<keyword evidence="9" id="KW-0408">Iron</keyword>
<keyword evidence="9" id="KW-0249">Electron transport</keyword>
<feature type="transmembrane region" description="Helical" evidence="10">
    <location>
        <begin position="385"/>
        <end position="407"/>
    </location>
</feature>
<dbReference type="CTD" id="4512"/>
<dbReference type="GO" id="GO:0015990">
    <property type="term" value="P:electron transport coupled proton transport"/>
    <property type="evidence" value="ECO:0007669"/>
    <property type="project" value="TreeGrafter"/>
</dbReference>
<comment type="subcellular location">
    <subcellularLocation>
        <location evidence="2">Membrane</location>
        <topology evidence="2">Multi-pass membrane protein</topology>
    </subcellularLocation>
    <subcellularLocation>
        <location evidence="9">Mitochondrion inner membrane</location>
        <topology evidence="9">Multi-pass membrane protein</topology>
    </subcellularLocation>
</comment>
<gene>
    <name evidence="12" type="primary">cox1</name>
</gene>
<keyword evidence="9" id="KW-0813">Transport</keyword>
<keyword evidence="9" id="KW-0186">Copper</keyword>
<feature type="transmembrane region" description="Helical" evidence="10">
    <location>
        <begin position="159"/>
        <end position="185"/>
    </location>
</feature>
<evidence type="ECO:0000256" key="8">
    <source>
        <dbReference type="ARBA" id="ARBA00023136"/>
    </source>
</evidence>
<feature type="transmembrane region" description="Helical" evidence="10">
    <location>
        <begin position="317"/>
        <end position="339"/>
    </location>
</feature>
<keyword evidence="9" id="KW-0679">Respiratory chain</keyword>
<dbReference type="GO" id="GO:0046872">
    <property type="term" value="F:metal ion binding"/>
    <property type="evidence" value="ECO:0007669"/>
    <property type="project" value="UniProtKB-KW"/>
</dbReference>
<dbReference type="PRINTS" id="PR01165">
    <property type="entry name" value="CYCOXIDASEI"/>
</dbReference>
<comment type="catalytic activity">
    <reaction evidence="9">
        <text>4 Fe(II)-[cytochrome c] + O2 + 8 H(+)(in) = 4 Fe(III)-[cytochrome c] + 2 H2O + 4 H(+)(out)</text>
        <dbReference type="Rhea" id="RHEA:11436"/>
        <dbReference type="Rhea" id="RHEA-COMP:10350"/>
        <dbReference type="Rhea" id="RHEA-COMP:14399"/>
        <dbReference type="ChEBI" id="CHEBI:15377"/>
        <dbReference type="ChEBI" id="CHEBI:15378"/>
        <dbReference type="ChEBI" id="CHEBI:15379"/>
        <dbReference type="ChEBI" id="CHEBI:29033"/>
        <dbReference type="ChEBI" id="CHEBI:29034"/>
        <dbReference type="EC" id="7.1.1.9"/>
    </reaction>
</comment>
<dbReference type="InterPro" id="IPR033944">
    <property type="entry name" value="Cyt_c_oxase_su1_dom"/>
</dbReference>
<comment type="similarity">
    <text evidence="4 9">Belongs to the heme-copper respiratory oxidase family.</text>
</comment>
<evidence type="ECO:0000313" key="12">
    <source>
        <dbReference type="EMBL" id="CDL72581.1"/>
    </source>
</evidence>
<feature type="transmembrane region" description="Helical" evidence="10">
    <location>
        <begin position="428"/>
        <end position="447"/>
    </location>
</feature>
<dbReference type="GO" id="GO:0020037">
    <property type="term" value="F:heme binding"/>
    <property type="evidence" value="ECO:0007669"/>
    <property type="project" value="InterPro"/>
</dbReference>
<dbReference type="UniPathway" id="UPA00705"/>
<comment type="cofactor">
    <cofactor evidence="1">
        <name>heme</name>
        <dbReference type="ChEBI" id="CHEBI:30413"/>
    </cofactor>
</comment>
<sequence length="534" mass="59883">MQLSGSLSGFNSLSNWCRRWVYSTSHKDIGTLYFVFSYWAGLLGTGFSVIIRSELAMPGEGMLDGQLYNLVVTAHALVMIFFLVMPMMMGGFGNWLIPMMLKVPDMSFPRMNNISFWLLPVSMMLLLSSAYVESGAGTGWTIYPPLSSELGHPGASMDYVIFSLHVGGLSSILASINFFVTFLSMRLKVMSLYRVTLFVWCLAVTSFLLIVAMPVLAGALTMLLTDRNFNTSFFDPVGSGDSILFVHLFWFFGHPEVYILILPAFGIISHVIKVGSAKAYIFGKLPMINAVISIGILGFVVWGHHMFTVGMNADSRAYFSTITLIIAIPTGVKVFSWLATMAGGKIRNWAMMYWASGFIFFFTMGGLTGIVLASASLDVLLHDTYYVVAHFHYVLSMGAIFAMFAGFHYWFPMVMGVGLHPVWSKAQFFLMFFGVNVTFFPMHFLGLGGMPRRISDYSDVFHSFNFISSWGAVICLFAVYFWIFLLWEALYSQRCLHRAFVPKTEAEWASPYGAFPVRFHTWSHNPLGFEKAKL</sequence>
<evidence type="ECO:0000256" key="9">
    <source>
        <dbReference type="RuleBase" id="RU000369"/>
    </source>
</evidence>
<reference evidence="12" key="1">
    <citation type="submission" date="2013-12" db="EMBL/GenBank/DDBJ databases">
        <authorList>
            <person name="Gan H."/>
        </authorList>
    </citation>
    <scope>NUCLEOTIDE SEQUENCE</scope>
    <source>
        <strain evidence="12">VD8</strain>
    </source>
</reference>
<evidence type="ECO:0000256" key="4">
    <source>
        <dbReference type="ARBA" id="ARBA00009578"/>
    </source>
</evidence>
<dbReference type="GO" id="GO:0004129">
    <property type="term" value="F:cytochrome-c oxidase activity"/>
    <property type="evidence" value="ECO:0007669"/>
    <property type="project" value="UniProtKB-EC"/>
</dbReference>
<dbReference type="RefSeq" id="YP_009000594.1">
    <property type="nucleotide sequence ID" value="NC_023384.1"/>
</dbReference>
<feature type="transmembrane region" description="Helical" evidence="10">
    <location>
        <begin position="351"/>
        <end position="373"/>
    </location>
</feature>
<dbReference type="GO" id="GO:0006123">
    <property type="term" value="P:mitochondrial electron transport, cytochrome c to oxygen"/>
    <property type="evidence" value="ECO:0007669"/>
    <property type="project" value="TreeGrafter"/>
</dbReference>
<keyword evidence="9" id="KW-0479">Metal-binding</keyword>
<feature type="transmembrane region" description="Helical" evidence="10">
    <location>
        <begin position="244"/>
        <end position="268"/>
    </location>
</feature>
<dbReference type="PROSITE" id="PS50855">
    <property type="entry name" value="COX1"/>
    <property type="match status" value="1"/>
</dbReference>
<name>W1I9K8_9BIVA</name>
<evidence type="ECO:0000256" key="3">
    <source>
        <dbReference type="ARBA" id="ARBA00004673"/>
    </source>
</evidence>
<keyword evidence="6 9" id="KW-0812">Transmembrane</keyword>
<dbReference type="PROSITE" id="PS00077">
    <property type="entry name" value="COX1_CUB"/>
    <property type="match status" value="1"/>
</dbReference>
<reference evidence="12" key="2">
    <citation type="journal article" date="2014" name="Mitochondrial DNA">
        <title>The complete mitogenome of the marine bivalve Lutraria rhynchaena Jonas 1844 (Heterodonta: Bivalvia: Mactridae).</title>
        <authorList>
            <person name="Gan H.M."/>
            <person name="Tan M.H."/>
            <person name="Thai B.T."/>
            <person name="Austin C.M."/>
        </authorList>
    </citation>
    <scope>NUCLEOTIDE SEQUENCE</scope>
    <source>
        <strain evidence="12">VD8</strain>
    </source>
</reference>
<keyword evidence="9" id="KW-0999">Mitochondrion inner membrane</keyword>
<organism evidence="12">
    <name type="scientific">Lutraria rhynchaena</name>
    <dbReference type="NCBI Taxonomy" id="1380851"/>
    <lineage>
        <taxon>Eukaryota</taxon>
        <taxon>Metazoa</taxon>
        <taxon>Spiralia</taxon>
        <taxon>Lophotrochozoa</taxon>
        <taxon>Mollusca</taxon>
        <taxon>Bivalvia</taxon>
        <taxon>Autobranchia</taxon>
        <taxon>Heteroconchia</taxon>
        <taxon>Euheterodonta</taxon>
        <taxon>Imparidentia</taxon>
        <taxon>Neoheterodontei</taxon>
        <taxon>Venerida</taxon>
        <taxon>Mactroidea</taxon>
        <taxon>Mactridae</taxon>
        <taxon>Lutraria</taxon>
    </lineage>
</organism>
<dbReference type="SUPFAM" id="SSF81442">
    <property type="entry name" value="Cytochrome c oxidase subunit I-like"/>
    <property type="match status" value="1"/>
</dbReference>
<dbReference type="CDD" id="cd01663">
    <property type="entry name" value="Cyt_c_Oxidase_I"/>
    <property type="match status" value="1"/>
</dbReference>
<evidence type="ECO:0000259" key="11">
    <source>
        <dbReference type="PROSITE" id="PS50855"/>
    </source>
</evidence>
<dbReference type="InterPro" id="IPR023615">
    <property type="entry name" value="Cyt_c_Oxase_su1_BS"/>
</dbReference>
<dbReference type="InterPro" id="IPR000883">
    <property type="entry name" value="Cyt_C_Oxase_1"/>
</dbReference>
<dbReference type="Pfam" id="PF00115">
    <property type="entry name" value="COX1"/>
    <property type="match status" value="1"/>
</dbReference>
<dbReference type="InterPro" id="IPR023616">
    <property type="entry name" value="Cyt_c_oxase-like_su1_dom"/>
</dbReference>
<comment type="pathway">
    <text evidence="3 9">Energy metabolism; oxidative phosphorylation.</text>
</comment>
<accession>W1I9K8</accession>
<feature type="transmembrane region" description="Helical" evidence="10">
    <location>
        <begin position="467"/>
        <end position="487"/>
    </location>
</feature>
<evidence type="ECO:0000256" key="2">
    <source>
        <dbReference type="ARBA" id="ARBA00004141"/>
    </source>
</evidence>
<dbReference type="AlphaFoldDB" id="W1I9K8"/>
<feature type="transmembrane region" description="Helical" evidence="10">
    <location>
        <begin position="197"/>
        <end position="224"/>
    </location>
</feature>
<feature type="transmembrane region" description="Helical" evidence="10">
    <location>
        <begin position="71"/>
        <end position="93"/>
    </location>
</feature>
<comment type="function">
    <text evidence="9">Component of the cytochrome c oxidase, the last enzyme in the mitochondrial electron transport chain which drives oxidative phosphorylation. The respiratory chain contains 3 multisubunit complexes succinate dehydrogenase (complex II, CII), ubiquinol-cytochrome c oxidoreductase (cytochrome b-c1 complex, complex III, CIII) and cytochrome c oxidase (complex IV, CIV), that cooperate to transfer electrons derived from NADH and succinate to molecular oxygen, creating an electrochemical gradient over the inner membrane that drives transmembrane transport and the ATP synthase. Cytochrome c oxidase is the component of the respiratory chain that catalyzes the reduction of oxygen to water. Electrons originating from reduced cytochrome c in the intermembrane space (IMS) are transferred via the dinuclear copper A center (CU(A)) of subunit 2 and heme A of subunit 1 to the active site in subunit 1, a binuclear center (BNC) formed by heme A3 and copper B (CU(B)). The BNC reduces molecular oxygen to 2 water molecules using 4 electrons from cytochrome c in the IMS and 4 protons from the mitochondrial matrix.</text>
</comment>
<keyword evidence="9" id="KW-0349">Heme</keyword>
<dbReference type="PANTHER" id="PTHR10422">
    <property type="entry name" value="CYTOCHROME C OXIDASE SUBUNIT 1"/>
    <property type="match status" value="1"/>
</dbReference>
<evidence type="ECO:0000256" key="7">
    <source>
        <dbReference type="ARBA" id="ARBA00022989"/>
    </source>
</evidence>
<protein>
    <recommendedName>
        <fullName evidence="5 9">Cytochrome c oxidase subunit 1</fullName>
        <ecNumber evidence="9">7.1.1.9</ecNumber>
    </recommendedName>
</protein>
<dbReference type="PANTHER" id="PTHR10422:SF18">
    <property type="entry name" value="CYTOCHROME C OXIDASE SUBUNIT 1"/>
    <property type="match status" value="1"/>
</dbReference>
<dbReference type="EMBL" id="HG799089">
    <property type="protein sequence ID" value="CDL72581.1"/>
    <property type="molecule type" value="Genomic_DNA"/>
</dbReference>
<keyword evidence="8 9" id="KW-0472">Membrane</keyword>
<evidence type="ECO:0000256" key="10">
    <source>
        <dbReference type="SAM" id="Phobius"/>
    </source>
</evidence>
<feature type="transmembrane region" description="Helical" evidence="10">
    <location>
        <begin position="32"/>
        <end position="51"/>
    </location>
</feature>
<feature type="domain" description="Cytochrome oxidase subunit I profile" evidence="11">
    <location>
        <begin position="20"/>
        <end position="529"/>
    </location>
</feature>
<evidence type="ECO:0000256" key="6">
    <source>
        <dbReference type="ARBA" id="ARBA00022692"/>
    </source>
</evidence>
<proteinExistence type="inferred from homology"/>
<evidence type="ECO:0000256" key="5">
    <source>
        <dbReference type="ARBA" id="ARBA00015947"/>
    </source>
</evidence>
<dbReference type="Gene3D" id="1.20.210.10">
    <property type="entry name" value="Cytochrome c oxidase-like, subunit I domain"/>
    <property type="match status" value="1"/>
</dbReference>
<dbReference type="GeneID" id="18252470"/>
<keyword evidence="7 10" id="KW-1133">Transmembrane helix</keyword>
<feature type="transmembrane region" description="Helical" evidence="10">
    <location>
        <begin position="280"/>
        <end position="305"/>
    </location>
</feature>
<dbReference type="GO" id="GO:0005743">
    <property type="term" value="C:mitochondrial inner membrane"/>
    <property type="evidence" value="ECO:0007669"/>
    <property type="project" value="UniProtKB-SubCell"/>
</dbReference>
<dbReference type="GO" id="GO:0045277">
    <property type="term" value="C:respiratory chain complex IV"/>
    <property type="evidence" value="ECO:0007669"/>
    <property type="project" value="InterPro"/>
</dbReference>
<dbReference type="InterPro" id="IPR036927">
    <property type="entry name" value="Cyt_c_oxase-like_su1_sf"/>
</dbReference>
<dbReference type="EC" id="7.1.1.9" evidence="9"/>
<keyword evidence="9 12" id="KW-0496">Mitochondrion</keyword>